<feature type="transmembrane region" description="Helical" evidence="6">
    <location>
        <begin position="247"/>
        <end position="264"/>
    </location>
</feature>
<dbReference type="EMBL" id="RPFL01000009">
    <property type="protein sequence ID" value="RPD89140.1"/>
    <property type="molecule type" value="Genomic_DNA"/>
</dbReference>
<sequence length="294" mass="31780">MSERHALHAAPLLVAGCIIFGLGSLIVKFVDVGSYAIAFWRLAISGVVFFFLARFFGQKLPQNKKAVYTALLSGVFLAFDLALWHESIHAVGPGISTLLNSLQIFFLSAIGFFFFGERLSKLQMLSLLIAVTGVAFIGSPEFSYNSDAVWGFVSGIASGAMLALSMVFIRKTHQIEHTALFPLMMILSFGGALSLILPALMFDAGALYPATLRDVGLVLIYGVVMQCFAWGLIAYAILLLSLSLTGLLLLSEPVAALVIDYFWLDKPINGLQWLGAAMTLLAIYLGSLKSKPAD</sequence>
<dbReference type="Proteomes" id="UP000272412">
    <property type="component" value="Unassembled WGS sequence"/>
</dbReference>
<evidence type="ECO:0000256" key="1">
    <source>
        <dbReference type="ARBA" id="ARBA00004141"/>
    </source>
</evidence>
<keyword evidence="5 6" id="KW-0472">Membrane</keyword>
<reference evidence="8 9" key="1">
    <citation type="submission" date="2018-11" db="EMBL/GenBank/DDBJ databases">
        <title>Neisseria weixii sp. nov. isolated from the rectal contents of plateau pika (Ochotona cruzoniae).</title>
        <authorList>
            <person name="Zhang G."/>
        </authorList>
    </citation>
    <scope>NUCLEOTIDE SEQUENCE [LARGE SCALE GENOMIC DNA]</scope>
    <source>
        <strain evidence="8 9">10009</strain>
    </source>
</reference>
<dbReference type="PANTHER" id="PTHR32322:SF2">
    <property type="entry name" value="EAMA DOMAIN-CONTAINING PROTEIN"/>
    <property type="match status" value="1"/>
</dbReference>
<evidence type="ECO:0000313" key="9">
    <source>
        <dbReference type="Proteomes" id="UP000272412"/>
    </source>
</evidence>
<organism evidence="8 9">
    <name type="scientific">Neisseria weixii</name>
    <dbReference type="NCBI Taxonomy" id="1853276"/>
    <lineage>
        <taxon>Bacteria</taxon>
        <taxon>Pseudomonadati</taxon>
        <taxon>Pseudomonadota</taxon>
        <taxon>Betaproteobacteria</taxon>
        <taxon>Neisseriales</taxon>
        <taxon>Neisseriaceae</taxon>
        <taxon>Neisseria</taxon>
    </lineage>
</organism>
<feature type="transmembrane region" description="Helical" evidence="6">
    <location>
        <begin position="36"/>
        <end position="55"/>
    </location>
</feature>
<feature type="transmembrane region" description="Helical" evidence="6">
    <location>
        <begin position="97"/>
        <end position="115"/>
    </location>
</feature>
<dbReference type="InterPro" id="IPR037185">
    <property type="entry name" value="EmrE-like"/>
</dbReference>
<evidence type="ECO:0000256" key="6">
    <source>
        <dbReference type="SAM" id="Phobius"/>
    </source>
</evidence>
<dbReference type="RefSeq" id="WP_123803987.1">
    <property type="nucleotide sequence ID" value="NZ_JBHSPY010000001.1"/>
</dbReference>
<dbReference type="GO" id="GO:0016020">
    <property type="term" value="C:membrane"/>
    <property type="evidence" value="ECO:0007669"/>
    <property type="project" value="UniProtKB-SubCell"/>
</dbReference>
<evidence type="ECO:0000259" key="7">
    <source>
        <dbReference type="Pfam" id="PF00892"/>
    </source>
</evidence>
<keyword evidence="4 6" id="KW-1133">Transmembrane helix</keyword>
<dbReference type="SUPFAM" id="SSF103481">
    <property type="entry name" value="Multidrug resistance efflux transporter EmrE"/>
    <property type="match status" value="2"/>
</dbReference>
<feature type="transmembrane region" description="Helical" evidence="6">
    <location>
        <begin position="181"/>
        <end position="202"/>
    </location>
</feature>
<dbReference type="OrthoDB" id="5625838at2"/>
<feature type="transmembrane region" description="Helical" evidence="6">
    <location>
        <begin position="148"/>
        <end position="169"/>
    </location>
</feature>
<feature type="transmembrane region" description="Helical" evidence="6">
    <location>
        <begin position="67"/>
        <end position="85"/>
    </location>
</feature>
<evidence type="ECO:0000256" key="5">
    <source>
        <dbReference type="ARBA" id="ARBA00023136"/>
    </source>
</evidence>
<protein>
    <submittedName>
        <fullName evidence="8">DMT family transporter</fullName>
    </submittedName>
</protein>
<evidence type="ECO:0000256" key="2">
    <source>
        <dbReference type="ARBA" id="ARBA00007362"/>
    </source>
</evidence>
<evidence type="ECO:0000256" key="4">
    <source>
        <dbReference type="ARBA" id="ARBA00022989"/>
    </source>
</evidence>
<keyword evidence="3 6" id="KW-0812">Transmembrane</keyword>
<feature type="transmembrane region" description="Helical" evidence="6">
    <location>
        <begin position="218"/>
        <end position="240"/>
    </location>
</feature>
<feature type="domain" description="EamA" evidence="7">
    <location>
        <begin position="12"/>
        <end position="137"/>
    </location>
</feature>
<proteinExistence type="inferred from homology"/>
<dbReference type="InterPro" id="IPR050638">
    <property type="entry name" value="AA-Vitamin_Transporters"/>
</dbReference>
<dbReference type="AlphaFoldDB" id="A0A3N4NAM5"/>
<evidence type="ECO:0000313" key="8">
    <source>
        <dbReference type="EMBL" id="RPD89140.1"/>
    </source>
</evidence>
<accession>A0A3N4NAM5</accession>
<dbReference type="InterPro" id="IPR000620">
    <property type="entry name" value="EamA_dom"/>
</dbReference>
<feature type="transmembrane region" description="Helical" evidence="6">
    <location>
        <begin position="122"/>
        <end position="142"/>
    </location>
</feature>
<comment type="similarity">
    <text evidence="2">Belongs to the EamA transporter family.</text>
</comment>
<dbReference type="PROSITE" id="PS51257">
    <property type="entry name" value="PROKAR_LIPOPROTEIN"/>
    <property type="match status" value="1"/>
</dbReference>
<dbReference type="PANTHER" id="PTHR32322">
    <property type="entry name" value="INNER MEMBRANE TRANSPORTER"/>
    <property type="match status" value="1"/>
</dbReference>
<evidence type="ECO:0000256" key="3">
    <source>
        <dbReference type="ARBA" id="ARBA00022692"/>
    </source>
</evidence>
<feature type="domain" description="EamA" evidence="7">
    <location>
        <begin position="150"/>
        <end position="285"/>
    </location>
</feature>
<name>A0A3N4NAM5_9NEIS</name>
<gene>
    <name evidence="8" type="ORF">EGK74_04615</name>
</gene>
<comment type="caution">
    <text evidence="8">The sequence shown here is derived from an EMBL/GenBank/DDBJ whole genome shotgun (WGS) entry which is preliminary data.</text>
</comment>
<dbReference type="Pfam" id="PF00892">
    <property type="entry name" value="EamA"/>
    <property type="match status" value="2"/>
</dbReference>
<feature type="transmembrane region" description="Helical" evidence="6">
    <location>
        <begin position="270"/>
        <end position="288"/>
    </location>
</feature>
<comment type="subcellular location">
    <subcellularLocation>
        <location evidence="1">Membrane</location>
        <topology evidence="1">Multi-pass membrane protein</topology>
    </subcellularLocation>
</comment>
<keyword evidence="9" id="KW-1185">Reference proteome</keyword>
<feature type="transmembrane region" description="Helical" evidence="6">
    <location>
        <begin position="12"/>
        <end position="30"/>
    </location>
</feature>